<evidence type="ECO:0000313" key="2">
    <source>
        <dbReference type="EMBL" id="NMP26828.1"/>
    </source>
</evidence>
<accession>A0A848MEY2</accession>
<dbReference type="InterPro" id="IPR007560">
    <property type="entry name" value="Restrct_endonuc_IV_Mrr"/>
</dbReference>
<reference evidence="2 3" key="1">
    <citation type="submission" date="2020-01" db="EMBL/GenBank/DDBJ databases">
        <authorList>
            <person name="Lee S.D."/>
        </authorList>
    </citation>
    <scope>NUCLEOTIDE SEQUENCE [LARGE SCALE GENOMIC DNA]</scope>
    <source>
        <strain evidence="2 3">SAP-1</strain>
    </source>
</reference>
<dbReference type="GO" id="GO:0009307">
    <property type="term" value="P:DNA restriction-modification system"/>
    <property type="evidence" value="ECO:0007669"/>
    <property type="project" value="InterPro"/>
</dbReference>
<reference evidence="2 3" key="2">
    <citation type="submission" date="2020-06" db="EMBL/GenBank/DDBJ databases">
        <title>Polyphasic characterization of a Rahnella strain isolated from tree sap.</title>
        <authorList>
            <person name="Kim I.S."/>
        </authorList>
    </citation>
    <scope>NUCLEOTIDE SEQUENCE [LARGE SCALE GENOMIC DNA]</scope>
    <source>
        <strain evidence="2 3">SAP-1</strain>
    </source>
</reference>
<dbReference type="Pfam" id="PF04471">
    <property type="entry name" value="Mrr_cat"/>
    <property type="match status" value="1"/>
</dbReference>
<organism evidence="2 3">
    <name type="scientific">Rouxiella aceris</name>
    <dbReference type="NCBI Taxonomy" id="2703884"/>
    <lineage>
        <taxon>Bacteria</taxon>
        <taxon>Pseudomonadati</taxon>
        <taxon>Pseudomonadota</taxon>
        <taxon>Gammaproteobacteria</taxon>
        <taxon>Enterobacterales</taxon>
        <taxon>Yersiniaceae</taxon>
        <taxon>Rouxiella</taxon>
    </lineage>
</organism>
<dbReference type="Proteomes" id="UP000585363">
    <property type="component" value="Unassembled WGS sequence"/>
</dbReference>
<dbReference type="AlphaFoldDB" id="A0A848MEY2"/>
<gene>
    <name evidence="2" type="ORF">GW590_08125</name>
</gene>
<evidence type="ECO:0000259" key="1">
    <source>
        <dbReference type="Pfam" id="PF04471"/>
    </source>
</evidence>
<sequence>MNNLSPAVQFENFVANTFEVMDYQVSISKEKGYDLKLNFDQQQYIIGIKYYRTTRAQMSLIKNAVRRLVSSVSTVAENKILVVSSIIEDMSREALEKEFAVNIVDLADLLCWTSPFPELFEQLCNLLELKSLEEFSRKGRHIDCVLTTNCNDKARLYNPQAFGNETDVADSLVSELDKIKFGKGAWRSYEIHAEKILNYLFENDLYGWQSQLRTDDGLNRYDYVCRIKATTDFWKLLVERLNSQYIIFEFKNYREKVGQQQIITTEKYLLEKGLRKVAIILTRNGANESAKKMAKGAMRDQGKLLIMLDDSEIKKMIELKQSGSDPTDYLFEKTDQFLLELSR</sequence>
<dbReference type="EMBL" id="JAADJU010000004">
    <property type="protein sequence ID" value="NMP26828.1"/>
    <property type="molecule type" value="Genomic_DNA"/>
</dbReference>
<name>A0A848MEY2_9GAMM</name>
<keyword evidence="3" id="KW-1185">Reference proteome</keyword>
<proteinExistence type="predicted"/>
<comment type="caution">
    <text evidence="2">The sequence shown here is derived from an EMBL/GenBank/DDBJ whole genome shotgun (WGS) entry which is preliminary data.</text>
</comment>
<dbReference type="GO" id="GO:0003677">
    <property type="term" value="F:DNA binding"/>
    <property type="evidence" value="ECO:0007669"/>
    <property type="project" value="InterPro"/>
</dbReference>
<dbReference type="GO" id="GO:0004519">
    <property type="term" value="F:endonuclease activity"/>
    <property type="evidence" value="ECO:0007669"/>
    <property type="project" value="InterPro"/>
</dbReference>
<protein>
    <recommendedName>
        <fullName evidence="1">Restriction endonuclease type IV Mrr domain-containing protein</fullName>
    </recommendedName>
</protein>
<dbReference type="RefSeq" id="WP_169402537.1">
    <property type="nucleotide sequence ID" value="NZ_JAADJU010000004.1"/>
</dbReference>
<feature type="domain" description="Restriction endonuclease type IV Mrr" evidence="1">
    <location>
        <begin position="8"/>
        <end position="110"/>
    </location>
</feature>
<evidence type="ECO:0000313" key="3">
    <source>
        <dbReference type="Proteomes" id="UP000585363"/>
    </source>
</evidence>